<reference evidence="1 2" key="1">
    <citation type="submission" date="2020-12" db="EMBL/GenBank/DDBJ databases">
        <title>Concerted genomic and epigenomic changes stabilize Arabidopsis allopolyploids.</title>
        <authorList>
            <person name="Chen Z."/>
        </authorList>
    </citation>
    <scope>NUCLEOTIDE SEQUENCE [LARGE SCALE GENOMIC DNA]</scope>
    <source>
        <strain evidence="1">Allo738</strain>
        <tissue evidence="1">Leaf</tissue>
    </source>
</reference>
<proteinExistence type="predicted"/>
<gene>
    <name evidence="1" type="ORF">ISN45_At03g043230</name>
</gene>
<accession>A0A8T2F071</accession>
<evidence type="ECO:0000313" key="1">
    <source>
        <dbReference type="EMBL" id="KAG7628030.1"/>
    </source>
</evidence>
<name>A0A8T2F071_9BRAS</name>
<dbReference type="EMBL" id="JAEFBK010000003">
    <property type="protein sequence ID" value="KAG7628030.1"/>
    <property type="molecule type" value="Genomic_DNA"/>
</dbReference>
<organism evidence="1 2">
    <name type="scientific">Arabidopsis thaliana x Arabidopsis arenosa</name>
    <dbReference type="NCBI Taxonomy" id="1240361"/>
    <lineage>
        <taxon>Eukaryota</taxon>
        <taxon>Viridiplantae</taxon>
        <taxon>Streptophyta</taxon>
        <taxon>Embryophyta</taxon>
        <taxon>Tracheophyta</taxon>
        <taxon>Spermatophyta</taxon>
        <taxon>Magnoliopsida</taxon>
        <taxon>eudicotyledons</taxon>
        <taxon>Gunneridae</taxon>
        <taxon>Pentapetalae</taxon>
        <taxon>rosids</taxon>
        <taxon>malvids</taxon>
        <taxon>Brassicales</taxon>
        <taxon>Brassicaceae</taxon>
        <taxon>Camelineae</taxon>
        <taxon>Arabidopsis</taxon>
    </lineage>
</organism>
<dbReference type="Proteomes" id="UP000694240">
    <property type="component" value="Chromosome 3"/>
</dbReference>
<evidence type="ECO:0000313" key="2">
    <source>
        <dbReference type="Proteomes" id="UP000694240"/>
    </source>
</evidence>
<keyword evidence="2" id="KW-1185">Reference proteome</keyword>
<dbReference type="AlphaFoldDB" id="A0A8T2F071"/>
<comment type="caution">
    <text evidence="1">The sequence shown here is derived from an EMBL/GenBank/DDBJ whole genome shotgun (WGS) entry which is preliminary data.</text>
</comment>
<protein>
    <submittedName>
        <fullName evidence="1">Uncharacterized protein</fullName>
    </submittedName>
</protein>
<sequence>MVNCELYKLSCSVRGFKCDPVITIRHRFVLFMLDQKQIYDKL</sequence>